<keyword evidence="4" id="KW-1185">Reference proteome</keyword>
<gene>
    <name evidence="3" type="ORF">PD5205_01802</name>
    <name evidence="2" type="ORF">PD885_01819</name>
</gene>
<sequence length="37" mass="3576">MKSLNKTLLCASLAGLLLAGAALAPPAPPTARAKASS</sequence>
<evidence type="ECO:0000313" key="4">
    <source>
        <dbReference type="Proteomes" id="UP000195877"/>
    </source>
</evidence>
<protein>
    <submittedName>
        <fullName evidence="3">Cytochrome C2</fullName>
    </submittedName>
</protein>
<name>A0A1Y6H117_9XANT</name>
<reference evidence="2 4" key="1">
    <citation type="submission" date="2017-05" db="EMBL/GenBank/DDBJ databases">
        <authorList>
            <person name="Blom J."/>
        </authorList>
    </citation>
    <scope>NUCLEOTIDE SEQUENCE [LARGE SCALE GENOMIC DNA]</scope>
    <source>
        <strain evidence="2">PD885</strain>
    </source>
</reference>
<evidence type="ECO:0000256" key="1">
    <source>
        <dbReference type="SAM" id="SignalP"/>
    </source>
</evidence>
<evidence type="ECO:0000313" key="3">
    <source>
        <dbReference type="EMBL" id="SMR03105.1"/>
    </source>
</evidence>
<proteinExistence type="predicted"/>
<dbReference type="EMBL" id="LT853882">
    <property type="protein sequence ID" value="SMQ99063.1"/>
    <property type="molecule type" value="Genomic_DNA"/>
</dbReference>
<keyword evidence="1" id="KW-0732">Signal</keyword>
<feature type="signal peptide" evidence="1">
    <location>
        <begin position="1"/>
        <end position="24"/>
    </location>
</feature>
<organism evidence="3 5">
    <name type="scientific">Xanthomonas fragariae</name>
    <dbReference type="NCBI Taxonomy" id="48664"/>
    <lineage>
        <taxon>Bacteria</taxon>
        <taxon>Pseudomonadati</taxon>
        <taxon>Pseudomonadota</taxon>
        <taxon>Gammaproteobacteria</taxon>
        <taxon>Lysobacterales</taxon>
        <taxon>Lysobacteraceae</taxon>
        <taxon>Xanthomonas</taxon>
    </lineage>
</organism>
<evidence type="ECO:0000313" key="5">
    <source>
        <dbReference type="Proteomes" id="UP000195953"/>
    </source>
</evidence>
<dbReference type="Proteomes" id="UP000195877">
    <property type="component" value="Chromosome 1"/>
</dbReference>
<dbReference type="AlphaFoldDB" id="A0A1Y6H117"/>
<dbReference type="Proteomes" id="UP000195953">
    <property type="component" value="Chromosome 1"/>
</dbReference>
<dbReference type="EMBL" id="LT853885">
    <property type="protein sequence ID" value="SMR03105.1"/>
    <property type="molecule type" value="Genomic_DNA"/>
</dbReference>
<evidence type="ECO:0000313" key="2">
    <source>
        <dbReference type="EMBL" id="SMQ99063.1"/>
    </source>
</evidence>
<feature type="chain" id="PRO_5013209824" evidence="1">
    <location>
        <begin position="25"/>
        <end position="37"/>
    </location>
</feature>
<accession>A0A1Y6H117</accession>
<reference evidence="3 5" key="2">
    <citation type="submission" date="2017-05" db="EMBL/GenBank/DDBJ databases">
        <authorList>
            <person name="Song R."/>
            <person name="Chenine A.L."/>
            <person name="Ruprecht R.M."/>
        </authorList>
    </citation>
    <scope>NUCLEOTIDE SEQUENCE [LARGE SCALE GENOMIC DNA]</scope>
    <source>
        <strain evidence="3">PD5205</strain>
    </source>
</reference>